<evidence type="ECO:0000256" key="9">
    <source>
        <dbReference type="ARBA" id="ARBA00023239"/>
    </source>
</evidence>
<evidence type="ECO:0000256" key="8">
    <source>
        <dbReference type="ARBA" id="ARBA00023154"/>
    </source>
</evidence>
<gene>
    <name evidence="12 14" type="primary">dapA</name>
    <name evidence="14" type="ORF">N7U62_03365</name>
</gene>
<dbReference type="PIRSF" id="PIRSF001365">
    <property type="entry name" value="DHDPS"/>
    <property type="match status" value="1"/>
</dbReference>
<evidence type="ECO:0000256" key="6">
    <source>
        <dbReference type="ARBA" id="ARBA00022605"/>
    </source>
</evidence>
<feature type="active site" description="Schiff-base intermediate with substrate" evidence="12">
    <location>
        <position position="163"/>
    </location>
</feature>
<comment type="subcellular location">
    <subcellularLocation>
        <location evidence="12">Cytoplasm</location>
    </subcellularLocation>
</comment>
<name>A0ABT3CPY9_9BACT</name>
<evidence type="ECO:0000256" key="2">
    <source>
        <dbReference type="ARBA" id="ARBA00005120"/>
    </source>
</evidence>
<dbReference type="EMBL" id="JAOYOD010000001">
    <property type="protein sequence ID" value="MCV9385682.1"/>
    <property type="molecule type" value="Genomic_DNA"/>
</dbReference>
<dbReference type="CDD" id="cd00950">
    <property type="entry name" value="DHDPS"/>
    <property type="match status" value="1"/>
</dbReference>
<keyword evidence="6 12" id="KW-0028">Amino-acid biosynthesis</keyword>
<dbReference type="InterPro" id="IPR005263">
    <property type="entry name" value="DapA"/>
</dbReference>
<keyword evidence="9 12" id="KW-0456">Lyase</keyword>
<dbReference type="Pfam" id="PF00701">
    <property type="entry name" value="DHDPS"/>
    <property type="match status" value="1"/>
</dbReference>
<dbReference type="PRINTS" id="PR00146">
    <property type="entry name" value="DHPICSNTHASE"/>
</dbReference>
<comment type="similarity">
    <text evidence="3 12 13">Belongs to the DapA family.</text>
</comment>
<evidence type="ECO:0000256" key="10">
    <source>
        <dbReference type="ARBA" id="ARBA00023270"/>
    </source>
</evidence>
<keyword evidence="8 12" id="KW-0457">Lysine biosynthesis</keyword>
<keyword evidence="7 12" id="KW-0220">Diaminopimelate biosynthesis</keyword>
<evidence type="ECO:0000256" key="7">
    <source>
        <dbReference type="ARBA" id="ARBA00022915"/>
    </source>
</evidence>
<feature type="active site" description="Proton donor/acceptor" evidence="12">
    <location>
        <position position="135"/>
    </location>
</feature>
<comment type="subunit">
    <text evidence="12">Homotetramer; dimer of dimers.</text>
</comment>
<evidence type="ECO:0000313" key="14">
    <source>
        <dbReference type="EMBL" id="MCV9385682.1"/>
    </source>
</evidence>
<dbReference type="PANTHER" id="PTHR12128:SF66">
    <property type="entry name" value="4-HYDROXY-2-OXOGLUTARATE ALDOLASE, MITOCHONDRIAL"/>
    <property type="match status" value="1"/>
</dbReference>
<comment type="catalytic activity">
    <reaction evidence="11 12">
        <text>L-aspartate 4-semialdehyde + pyruvate = (2S,4S)-4-hydroxy-2,3,4,5-tetrahydrodipicolinate + H2O + H(+)</text>
        <dbReference type="Rhea" id="RHEA:34171"/>
        <dbReference type="ChEBI" id="CHEBI:15361"/>
        <dbReference type="ChEBI" id="CHEBI:15377"/>
        <dbReference type="ChEBI" id="CHEBI:15378"/>
        <dbReference type="ChEBI" id="CHEBI:67139"/>
        <dbReference type="ChEBI" id="CHEBI:537519"/>
        <dbReference type="EC" id="4.3.3.7"/>
    </reaction>
</comment>
<feature type="site" description="Part of a proton relay during catalysis" evidence="12">
    <location>
        <position position="47"/>
    </location>
</feature>
<dbReference type="PANTHER" id="PTHR12128">
    <property type="entry name" value="DIHYDRODIPICOLINATE SYNTHASE"/>
    <property type="match status" value="1"/>
</dbReference>
<sequence length="291" mass="31900">MNNKFKGTGVALVTPFDENERIDFEALEKLVNHVSDGGVDYLVVMGTTAESPTLSEAERVEVLRFVKSKNKKKLPVVYGLGGNSTGTLVRQFQNFDEYVDAFLVVCPYYNRPGQEGLIAHYRAVADAAKQPIILYNVPKRTGVNLDTDSVLELAEHPNIIGIKEASGTHVEQAKQIAERMPEDFILTSGDDDLIIPFMEAGGHGVISVIANGQPKETSDVIRAMLAGNMEEAQEENSKIVELLSLIFMEGNPTGIKALLAAKGIIKNYLRLPLVPASDELYRLIEAAEKKI</sequence>
<evidence type="ECO:0000256" key="12">
    <source>
        <dbReference type="HAMAP-Rule" id="MF_00418"/>
    </source>
</evidence>
<evidence type="ECO:0000256" key="1">
    <source>
        <dbReference type="ARBA" id="ARBA00003294"/>
    </source>
</evidence>
<evidence type="ECO:0000256" key="13">
    <source>
        <dbReference type="PIRNR" id="PIRNR001365"/>
    </source>
</evidence>
<dbReference type="NCBIfam" id="TIGR00674">
    <property type="entry name" value="dapA"/>
    <property type="match status" value="1"/>
</dbReference>
<feature type="binding site" evidence="12">
    <location>
        <position position="48"/>
    </location>
    <ligand>
        <name>pyruvate</name>
        <dbReference type="ChEBI" id="CHEBI:15361"/>
    </ligand>
</feature>
<dbReference type="GO" id="GO:0008840">
    <property type="term" value="F:4-hydroxy-tetrahydrodipicolinate synthase activity"/>
    <property type="evidence" value="ECO:0007669"/>
    <property type="project" value="UniProtKB-EC"/>
</dbReference>
<feature type="binding site" evidence="12">
    <location>
        <position position="206"/>
    </location>
    <ligand>
        <name>pyruvate</name>
        <dbReference type="ChEBI" id="CHEBI:15361"/>
    </ligand>
</feature>
<protein>
    <recommendedName>
        <fullName evidence="4 12">4-hydroxy-tetrahydrodipicolinate synthase</fullName>
        <shortName evidence="12">HTPA synthase</shortName>
        <ecNumber evidence="4 12">4.3.3.7</ecNumber>
    </recommendedName>
</protein>
<keyword evidence="15" id="KW-1185">Reference proteome</keyword>
<evidence type="ECO:0000256" key="4">
    <source>
        <dbReference type="ARBA" id="ARBA00012086"/>
    </source>
</evidence>
<keyword evidence="10 12" id="KW-0704">Schiff base</keyword>
<dbReference type="InterPro" id="IPR013785">
    <property type="entry name" value="Aldolase_TIM"/>
</dbReference>
<comment type="function">
    <text evidence="1 12">Catalyzes the condensation of (S)-aspartate-beta-semialdehyde [(S)-ASA] and pyruvate to 4-hydroxy-tetrahydrodipicolinate (HTPA).</text>
</comment>
<dbReference type="InterPro" id="IPR002220">
    <property type="entry name" value="DapA-like"/>
</dbReference>
<evidence type="ECO:0000256" key="5">
    <source>
        <dbReference type="ARBA" id="ARBA00022490"/>
    </source>
</evidence>
<dbReference type="HAMAP" id="MF_00418">
    <property type="entry name" value="DapA"/>
    <property type="match status" value="1"/>
</dbReference>
<comment type="caution">
    <text evidence="14">The sequence shown here is derived from an EMBL/GenBank/DDBJ whole genome shotgun (WGS) entry which is preliminary data.</text>
</comment>
<accession>A0ABT3CPY9</accession>
<dbReference type="SMART" id="SM01130">
    <property type="entry name" value="DHDPS"/>
    <property type="match status" value="1"/>
</dbReference>
<dbReference type="InterPro" id="IPR020625">
    <property type="entry name" value="Schiff_base-form_aldolases_AS"/>
</dbReference>
<evidence type="ECO:0000256" key="3">
    <source>
        <dbReference type="ARBA" id="ARBA00007592"/>
    </source>
</evidence>
<dbReference type="Proteomes" id="UP001300692">
    <property type="component" value="Unassembled WGS sequence"/>
</dbReference>
<dbReference type="RefSeq" id="WP_264136466.1">
    <property type="nucleotide sequence ID" value="NZ_JAOYOD010000001.1"/>
</dbReference>
<feature type="site" description="Part of a proton relay during catalysis" evidence="12">
    <location>
        <position position="109"/>
    </location>
</feature>
<reference evidence="14 15" key="1">
    <citation type="submission" date="2022-10" db="EMBL/GenBank/DDBJ databases">
        <title>Comparative genomics and taxonomic characterization of three novel marine species of genus Reichenbachiella exhibiting antioxidant and polysaccharide degradation activities.</title>
        <authorList>
            <person name="Muhammad N."/>
            <person name="Lee Y.-J."/>
            <person name="Ko J."/>
            <person name="Kim S.-G."/>
        </authorList>
    </citation>
    <scope>NUCLEOTIDE SEQUENCE [LARGE SCALE GENOMIC DNA]</scope>
    <source>
        <strain evidence="14 15">ABR2-5</strain>
    </source>
</reference>
<dbReference type="Gene3D" id="3.20.20.70">
    <property type="entry name" value="Aldolase class I"/>
    <property type="match status" value="1"/>
</dbReference>
<comment type="pathway">
    <text evidence="2 12">Amino-acid biosynthesis; L-lysine biosynthesis via DAP pathway; (S)-tetrahydrodipicolinate from L-aspartate: step 3/4.</text>
</comment>
<evidence type="ECO:0000313" key="15">
    <source>
        <dbReference type="Proteomes" id="UP001300692"/>
    </source>
</evidence>
<dbReference type="PROSITE" id="PS00666">
    <property type="entry name" value="DHDPS_2"/>
    <property type="match status" value="1"/>
</dbReference>
<dbReference type="SUPFAM" id="SSF51569">
    <property type="entry name" value="Aldolase"/>
    <property type="match status" value="1"/>
</dbReference>
<proteinExistence type="inferred from homology"/>
<dbReference type="EC" id="4.3.3.7" evidence="4 12"/>
<evidence type="ECO:0000256" key="11">
    <source>
        <dbReference type="ARBA" id="ARBA00047836"/>
    </source>
</evidence>
<organism evidence="14 15">
    <name type="scientific">Reichenbachiella ulvae</name>
    <dbReference type="NCBI Taxonomy" id="2980104"/>
    <lineage>
        <taxon>Bacteria</taxon>
        <taxon>Pseudomonadati</taxon>
        <taxon>Bacteroidota</taxon>
        <taxon>Cytophagia</taxon>
        <taxon>Cytophagales</taxon>
        <taxon>Reichenbachiellaceae</taxon>
        <taxon>Reichenbachiella</taxon>
    </lineage>
</organism>
<keyword evidence="5 12" id="KW-0963">Cytoplasm</keyword>
<comment type="caution">
    <text evidence="12">Was originally thought to be a dihydrodipicolinate synthase (DHDPS), catalyzing the condensation of (S)-aspartate-beta-semialdehyde [(S)-ASA] and pyruvate to dihydrodipicolinate (DHDP). However, it was shown in E.coli that the product of the enzymatic reaction is not dihydrodipicolinate but in fact (4S)-4-hydroxy-2,3,4,5-tetrahydro-(2S)-dipicolinic acid (HTPA), and that the consecutive dehydration reaction leading to DHDP is not spontaneous but catalyzed by DapB.</text>
</comment>